<reference evidence="3 4" key="1">
    <citation type="submission" date="2020-08" db="EMBL/GenBank/DDBJ databases">
        <title>The Agave Microbiome: Exploring the role of microbial communities in plant adaptations to desert environments.</title>
        <authorList>
            <person name="Partida-Martinez L.P."/>
        </authorList>
    </citation>
    <scope>NUCLEOTIDE SEQUENCE [LARGE SCALE GENOMIC DNA]</scope>
    <source>
        <strain evidence="3 4">AS3.13</strain>
    </source>
</reference>
<dbReference type="SUPFAM" id="SSF82771">
    <property type="entry name" value="GIY-YIG endonuclease"/>
    <property type="match status" value="1"/>
</dbReference>
<dbReference type="Gene3D" id="3.40.1440.10">
    <property type="entry name" value="GIY-YIG endonuclease"/>
    <property type="match status" value="1"/>
</dbReference>
<dbReference type="InterPro" id="IPR000305">
    <property type="entry name" value="GIY-YIG_endonuc"/>
</dbReference>
<comment type="caution">
    <text evidence="3">The sequence shown here is derived from an EMBL/GenBank/DDBJ whole genome shotgun (WGS) entry which is preliminary data.</text>
</comment>
<dbReference type="CDD" id="cd10448">
    <property type="entry name" value="GIY-YIG_unchar_3"/>
    <property type="match status" value="1"/>
</dbReference>
<dbReference type="EMBL" id="JACHBT010000016">
    <property type="protein sequence ID" value="MBB6505912.1"/>
    <property type="molecule type" value="Genomic_DNA"/>
</dbReference>
<proteinExistence type="inferred from homology"/>
<keyword evidence="3" id="KW-0540">Nuclease</keyword>
<dbReference type="PANTHER" id="PTHR34477">
    <property type="entry name" value="UPF0213 PROTEIN YHBQ"/>
    <property type="match status" value="1"/>
</dbReference>
<protein>
    <submittedName>
        <fullName evidence="3">Putative GIY-YIG superfamily endonuclease</fullName>
    </submittedName>
</protein>
<keyword evidence="3" id="KW-0255">Endonuclease</keyword>
<reference evidence="3 4" key="2">
    <citation type="submission" date="2020-08" db="EMBL/GenBank/DDBJ databases">
        <authorList>
            <person name="Partida-Martinez L."/>
            <person name="Huntemann M."/>
            <person name="Clum A."/>
            <person name="Wang J."/>
            <person name="Palaniappan K."/>
            <person name="Ritter S."/>
            <person name="Chen I.-M."/>
            <person name="Stamatis D."/>
            <person name="Reddy T."/>
            <person name="O'Malley R."/>
            <person name="Daum C."/>
            <person name="Shapiro N."/>
            <person name="Ivanova N."/>
            <person name="Kyrpides N."/>
            <person name="Woyke T."/>
        </authorList>
    </citation>
    <scope>NUCLEOTIDE SEQUENCE [LARGE SCALE GENOMIC DNA]</scope>
    <source>
        <strain evidence="3 4">AS3.13</strain>
    </source>
</reference>
<evidence type="ECO:0000313" key="4">
    <source>
        <dbReference type="Proteomes" id="UP000522313"/>
    </source>
</evidence>
<dbReference type="Proteomes" id="UP000522313">
    <property type="component" value="Unassembled WGS sequence"/>
</dbReference>
<evidence type="ECO:0000256" key="1">
    <source>
        <dbReference type="ARBA" id="ARBA00007435"/>
    </source>
</evidence>
<dbReference type="PANTHER" id="PTHR34477:SF5">
    <property type="entry name" value="BSL5627 PROTEIN"/>
    <property type="match status" value="1"/>
</dbReference>
<dbReference type="GO" id="GO:0004519">
    <property type="term" value="F:endonuclease activity"/>
    <property type="evidence" value="ECO:0007669"/>
    <property type="project" value="UniProtKB-KW"/>
</dbReference>
<dbReference type="Pfam" id="PF01541">
    <property type="entry name" value="GIY-YIG"/>
    <property type="match status" value="1"/>
</dbReference>
<name>A0A7X0JFS3_9SPHN</name>
<comment type="similarity">
    <text evidence="1">Belongs to the UPF0213 family.</text>
</comment>
<dbReference type="PROSITE" id="PS50164">
    <property type="entry name" value="GIY_YIG"/>
    <property type="match status" value="1"/>
</dbReference>
<feature type="domain" description="GIY-YIG" evidence="2">
    <location>
        <begin position="2"/>
        <end position="78"/>
    </location>
</feature>
<evidence type="ECO:0000313" key="3">
    <source>
        <dbReference type="EMBL" id="MBB6505912.1"/>
    </source>
</evidence>
<dbReference type="AlphaFoldDB" id="A0A7X0JFS3"/>
<dbReference type="InterPro" id="IPR050190">
    <property type="entry name" value="UPF0213_domain"/>
</dbReference>
<evidence type="ECO:0000259" key="2">
    <source>
        <dbReference type="PROSITE" id="PS50164"/>
    </source>
</evidence>
<keyword evidence="3" id="KW-0378">Hydrolase</keyword>
<sequence length="97" mass="10993">MKQPAAYIMASRRNGTLYAGVTSNLAQRVWQHREGAVAGFTQRHGCKLLVWYEIADTMEVAITREKQIKSGSRAKKVALIEAMNPHWHDLYEQIAHG</sequence>
<dbReference type="InterPro" id="IPR035901">
    <property type="entry name" value="GIY-YIG_endonuc_sf"/>
</dbReference>
<gene>
    <name evidence="3" type="ORF">F4693_002909</name>
</gene>
<organism evidence="3 4">
    <name type="scientific">Sphingomonas endophytica</name>
    <dbReference type="NCBI Taxonomy" id="869719"/>
    <lineage>
        <taxon>Bacteria</taxon>
        <taxon>Pseudomonadati</taxon>
        <taxon>Pseudomonadota</taxon>
        <taxon>Alphaproteobacteria</taxon>
        <taxon>Sphingomonadales</taxon>
        <taxon>Sphingomonadaceae</taxon>
        <taxon>Sphingomonas</taxon>
    </lineage>
</organism>
<accession>A0A7X0JFS3</accession>